<dbReference type="GO" id="GO:0004553">
    <property type="term" value="F:hydrolase activity, hydrolyzing O-glycosyl compounds"/>
    <property type="evidence" value="ECO:0007669"/>
    <property type="project" value="InterPro"/>
</dbReference>
<feature type="signal peptide" evidence="2">
    <location>
        <begin position="1"/>
        <end position="28"/>
    </location>
</feature>
<feature type="domain" description="Dockerin" evidence="3">
    <location>
        <begin position="467"/>
        <end position="533"/>
    </location>
</feature>
<dbReference type="PANTHER" id="PTHR40050:SF1">
    <property type="entry name" value="INNER SPORE COAT PROTEIN H"/>
    <property type="match status" value="1"/>
</dbReference>
<dbReference type="OrthoDB" id="9777383at2"/>
<keyword evidence="4" id="KW-0167">Capsid protein</keyword>
<keyword evidence="2" id="KW-0732">Signal</keyword>
<dbReference type="SUPFAM" id="SSF63446">
    <property type="entry name" value="Type I dockerin domain"/>
    <property type="match status" value="1"/>
</dbReference>
<dbReference type="RefSeq" id="WP_003511967.1">
    <property type="nucleotide sequence ID" value="NC_009012.1"/>
</dbReference>
<keyword evidence="4" id="KW-0946">Virion</keyword>
<dbReference type="InterPro" id="IPR036439">
    <property type="entry name" value="Dockerin_dom_sf"/>
</dbReference>
<sequence length="533" mass="61388">MRKFFKLTALTISMMLLVVCLTGPQVSAASRPEGWTEETHGKKATPNYSVVFPEDKVNRIDIIISPENFQRMENDVFKVFMMSNEDPIYVSATVKFNNHTWWHVGIRYKGQSTLTGAMMSMSHKYPFRLNFDKFEDDYPEIDNQRFYGFDELIFNNNWYDPSFLRDKLTSDIFRDAGIPAPRCAFYRVYVDTGNGPVYWGLYTVFEDPSDKMLEYQFENPNGNLYKGQQAPGGDLTIFDKRGYEKKTNEKADDWSDLQALVAALNAPKTDPAKWRADLEAVFNTDSFLKWLAINTTIVNFDTYGWVTKNHYLYQDLADNGRLVFIPWDYNLSLSSTNPWGIKPPSFSLDEIGRNWPLIRNLIDDPVYKHIYHTEIENTLNIYFREFNVIEKARRLHELIRPYTVGSEGEIKGYTYLTNGEAQFNQALTQLIEHISTRHREARSYLSSVNYYTPIPERTPTPFPSPTPKKPKGDINLDGKINSTDLSALKRHILRITTLSGKQLENADVNNDGSVNSTDASILKKYIAKAIPSL</sequence>
<dbReference type="Pfam" id="PF00404">
    <property type="entry name" value="Dockerin_1"/>
    <property type="match status" value="1"/>
</dbReference>
<evidence type="ECO:0000259" key="3">
    <source>
        <dbReference type="PROSITE" id="PS51766"/>
    </source>
</evidence>
<dbReference type="Gene3D" id="1.10.1330.10">
    <property type="entry name" value="Dockerin domain"/>
    <property type="match status" value="1"/>
</dbReference>
<gene>
    <name evidence="4" type="ordered locus">Cthe_0044</name>
</gene>
<dbReference type="PROSITE" id="PS51766">
    <property type="entry name" value="DOCKERIN"/>
    <property type="match status" value="1"/>
</dbReference>
<dbReference type="InterPro" id="IPR016134">
    <property type="entry name" value="Dockerin_dom"/>
</dbReference>
<dbReference type="GO" id="GO:0000272">
    <property type="term" value="P:polysaccharide catabolic process"/>
    <property type="evidence" value="ECO:0007669"/>
    <property type="project" value="InterPro"/>
</dbReference>
<evidence type="ECO:0000256" key="1">
    <source>
        <dbReference type="SAM" id="MobiDB-lite"/>
    </source>
</evidence>
<protein>
    <submittedName>
        <fullName evidence="4">Spore coat protein CotH</fullName>
    </submittedName>
</protein>
<proteinExistence type="predicted"/>
<feature type="region of interest" description="Disordered" evidence="1">
    <location>
        <begin position="455"/>
        <end position="475"/>
    </location>
</feature>
<dbReference type="PANTHER" id="PTHR40050">
    <property type="entry name" value="INNER SPORE COAT PROTEIN H"/>
    <property type="match status" value="1"/>
</dbReference>
<dbReference type="CDD" id="cd14256">
    <property type="entry name" value="Dockerin_I"/>
    <property type="match status" value="1"/>
</dbReference>
<dbReference type="eggNOG" id="COG5337">
    <property type="taxonomic scope" value="Bacteria"/>
</dbReference>
<evidence type="ECO:0000313" key="5">
    <source>
        <dbReference type="Proteomes" id="UP000002145"/>
    </source>
</evidence>
<name>A3DBF6_ACET2</name>
<reference evidence="4 5" key="2">
    <citation type="journal article" date="2013" name="Biotechnol. Biofuels">
        <title>Global transcriptome analysis of Clostridium thermocellum ATCC 27405 during growth on dilute acid pretreated Populus and switchgrass.</title>
        <authorList>
            <person name="Wilson C.M."/>
            <person name="Rodriguez M.Jr."/>
            <person name="Johnson C.M."/>
            <person name="Martin S.L."/>
            <person name="Chu T.M."/>
            <person name="Wolfinger R.D."/>
            <person name="Hauser L.J."/>
            <person name="Land M.L."/>
            <person name="Klingeman D.M."/>
            <person name="Syed M.H."/>
            <person name="Ragauskas A.J."/>
            <person name="Tschaplinski T.J."/>
            <person name="Mielenz J.R."/>
            <person name="Brown S.D."/>
        </authorList>
    </citation>
    <scope>NUCLEOTIDE SEQUENCE [LARGE SCALE GENOMIC DNA]</scope>
    <source>
        <strain evidence="5">ATCC 27405 / DSM 1237 / JCM 9322 / NBRC 103400 / NCIMB 10682 / NRRL B-4536 / VPI 7372</strain>
    </source>
</reference>
<dbReference type="InterPro" id="IPR014867">
    <property type="entry name" value="Spore_coat_CotH_CotH2/3/7"/>
</dbReference>
<dbReference type="HOGENOM" id="CLU_034916_0_0_9"/>
<reference evidence="5" key="1">
    <citation type="submission" date="2007-02" db="EMBL/GenBank/DDBJ databases">
        <title>Complete sequence of Clostridium thermocellum ATCC 27405.</title>
        <authorList>
            <consortium name="US DOE Joint Genome Institute"/>
            <person name="Copeland A."/>
            <person name="Lucas S."/>
            <person name="Lapidus A."/>
            <person name="Barry K."/>
            <person name="Detter J.C."/>
            <person name="Glavina del Rio T."/>
            <person name="Hammon N."/>
            <person name="Israni S."/>
            <person name="Dalin E."/>
            <person name="Tice H."/>
            <person name="Pitluck S."/>
            <person name="Chertkov O."/>
            <person name="Brettin T."/>
            <person name="Bruce D."/>
            <person name="Han C."/>
            <person name="Tapia R."/>
            <person name="Gilna P."/>
            <person name="Schmutz J."/>
            <person name="Larimer F."/>
            <person name="Land M."/>
            <person name="Hauser L."/>
            <person name="Kyrpides N."/>
            <person name="Mikhailova N."/>
            <person name="Wu J.H.D."/>
            <person name="Newcomb M."/>
            <person name="Richardson P."/>
        </authorList>
    </citation>
    <scope>NUCLEOTIDE SEQUENCE [LARGE SCALE GENOMIC DNA]</scope>
    <source>
        <strain evidence="5">ATCC 27405 / DSM 1237 / JCM 9322 / NBRC 103400 / NCIMB 10682 / NRRL B-4536 / VPI 7372</strain>
    </source>
</reference>
<dbReference type="Pfam" id="PF08757">
    <property type="entry name" value="CotH"/>
    <property type="match status" value="1"/>
</dbReference>
<dbReference type="GeneID" id="35803114"/>
<dbReference type="PROSITE" id="PS00448">
    <property type="entry name" value="CLOS_CELLULOSOME_RPT"/>
    <property type="match status" value="1"/>
</dbReference>
<dbReference type="KEGG" id="cth:Cthe_0044"/>
<feature type="compositionally biased region" description="Pro residues" evidence="1">
    <location>
        <begin position="456"/>
        <end position="467"/>
    </location>
</feature>
<dbReference type="AlphaFoldDB" id="A3DBF6"/>
<keyword evidence="5" id="KW-1185">Reference proteome</keyword>
<dbReference type="InterPro" id="IPR002105">
    <property type="entry name" value="Dockerin_1_rpt"/>
</dbReference>
<dbReference type="Proteomes" id="UP000002145">
    <property type="component" value="Chromosome"/>
</dbReference>
<evidence type="ECO:0000256" key="2">
    <source>
        <dbReference type="SAM" id="SignalP"/>
    </source>
</evidence>
<dbReference type="EMBL" id="CP000568">
    <property type="protein sequence ID" value="ABN51285.1"/>
    <property type="molecule type" value="Genomic_DNA"/>
</dbReference>
<accession>A3DBF6</accession>
<feature type="chain" id="PRO_5002651562" evidence="2">
    <location>
        <begin position="29"/>
        <end position="533"/>
    </location>
</feature>
<organism evidence="4 5">
    <name type="scientific">Acetivibrio thermocellus (strain ATCC 27405 / DSM 1237 / JCM 9322 / NBRC 103400 / NCIMB 10682 / NRRL B-4536 / VPI 7372)</name>
    <name type="common">Clostridium thermocellum</name>
    <dbReference type="NCBI Taxonomy" id="203119"/>
    <lineage>
        <taxon>Bacteria</taxon>
        <taxon>Bacillati</taxon>
        <taxon>Bacillota</taxon>
        <taxon>Clostridia</taxon>
        <taxon>Eubacteriales</taxon>
        <taxon>Oscillospiraceae</taxon>
        <taxon>Acetivibrio</taxon>
    </lineage>
</organism>
<evidence type="ECO:0000313" key="4">
    <source>
        <dbReference type="EMBL" id="ABN51285.1"/>
    </source>
</evidence>
<dbReference type="STRING" id="203119.Cthe_0044"/>